<name>A0A3G8ZMP5_9ACTN</name>
<accession>A0A3G8ZMP5</accession>
<dbReference type="AlphaFoldDB" id="A0A3G8ZMP5"/>
<dbReference type="KEGG" id="nak:EH165_10660"/>
<reference evidence="2 3" key="2">
    <citation type="submission" date="2018-12" db="EMBL/GenBank/DDBJ databases">
        <title>Nakamurella antarcticus sp. nov., isolated from Antarctica South Shetland Islands soil.</title>
        <authorList>
            <person name="Peng F."/>
        </authorList>
    </citation>
    <scope>NUCLEOTIDE SEQUENCE [LARGE SCALE GENOMIC DNA]</scope>
    <source>
        <strain evidence="2 3">S14-144</strain>
    </source>
</reference>
<gene>
    <name evidence="2" type="ORF">EH165_10660</name>
</gene>
<feature type="domain" description="Sporulation stage II protein D amidase enhancer LytB N-terminal" evidence="1">
    <location>
        <begin position="221"/>
        <end position="314"/>
    </location>
</feature>
<organism evidence="2 3">
    <name type="scientific">Nakamurella antarctica</name>
    <dbReference type="NCBI Taxonomy" id="1902245"/>
    <lineage>
        <taxon>Bacteria</taxon>
        <taxon>Bacillati</taxon>
        <taxon>Actinomycetota</taxon>
        <taxon>Actinomycetes</taxon>
        <taxon>Nakamurellales</taxon>
        <taxon>Nakamurellaceae</taxon>
        <taxon>Nakamurella</taxon>
    </lineage>
</organism>
<proteinExistence type="predicted"/>
<dbReference type="InterPro" id="IPR013693">
    <property type="entry name" value="SpoIID/LytB_N"/>
</dbReference>
<dbReference type="GO" id="GO:0030435">
    <property type="term" value="P:sporulation resulting in formation of a cellular spore"/>
    <property type="evidence" value="ECO:0007669"/>
    <property type="project" value="InterPro"/>
</dbReference>
<dbReference type="InterPro" id="IPR013486">
    <property type="entry name" value="SpoIID/LytB"/>
</dbReference>
<evidence type="ECO:0000313" key="3">
    <source>
        <dbReference type="Proteomes" id="UP000268084"/>
    </source>
</evidence>
<dbReference type="Proteomes" id="UP000268084">
    <property type="component" value="Chromosome"/>
</dbReference>
<dbReference type="EMBL" id="CP034170">
    <property type="protein sequence ID" value="AZI58520.1"/>
    <property type="molecule type" value="Genomic_DNA"/>
</dbReference>
<sequence>MGISTPLRPSGVEMPLHQLAATRSTRSKLTALAIAAVVVSGGAALFSGQAAADDWLNRPGTGVIQVVGHGEGHGRGMSQYGAQGAAGIGLTSPQILDFYYPSTQQGSVDPGRSFRVWISADVDGETEVVRSDSLEVTDAATGQVISTPTTADRVKANFANGKFTVQYRSAGMWATASGNLSGPINFRDTRTDVVELVLPNGDRIGYQSLLQAFRDSDSGVTRTINDLPLDAYVKGVVPRESISSWLPAALQSQAVAARTFAAVSITTPRKRGVYNICDTAACQVYGGATLNGRSRLTPNTSNAVEMTAGLIRTYNGMPINAQFGSTNGGHSTAGTAEPYLVARPDPYEALAKPPQKYANWTSTISVSVLESRWPEIGNFERIRITQRTGGGDWGGPVVKAVIQGSKATKEITGDQLRQTVAGTIRSAFLQISDSDTSTLPSGAVDVVAVTGALHVRGWAFDPDAVATSLVVHVYDTGPDGSVVGSVVTADQRRADVGAAYPGVGDSHGFDVWLPTSGRGLHSVCVYAINIGFGTGNPSLGCRSVMVGGPFGVVDAVTSGDGSISVSGWAVDPASSNAPTPIHIYDTGPAGVVGYSGFTTGGSRPDVAAAYPGVSAGSGYSAVVPGGASGVHTVCAFAISSGPGGNTQLGCQTVTVRNPLPSGAVDVVAVTGALHVRGWAFDPDAVATSLVVHVYDTGPDGSVVGSVVTADQRRADVGAAYPGVGDSHGFDVWLPTSGRGLHSVCVYAINIGFGTGNPSLGCRSVMVGGPFGVVDAVTSGDGSISVSGWAVDPASSNVPTPIHIYDTGPAGVVGYSGFTTGGSRPDVAAAYPGVSAGSGYSAVVPGGASGVHTVCAFAISSGPGGNTQLGCQTVEVR</sequence>
<dbReference type="Pfam" id="PF08486">
    <property type="entry name" value="SpoIID"/>
    <property type="match status" value="1"/>
</dbReference>
<keyword evidence="3" id="KW-1185">Reference proteome</keyword>
<protein>
    <submittedName>
        <fullName evidence="2">SpoIID/LytB domain-containing protein</fullName>
    </submittedName>
</protein>
<evidence type="ECO:0000313" key="2">
    <source>
        <dbReference type="EMBL" id="AZI58520.1"/>
    </source>
</evidence>
<reference evidence="2 3" key="1">
    <citation type="submission" date="2018-11" db="EMBL/GenBank/DDBJ databases">
        <authorList>
            <person name="Da X."/>
        </authorList>
    </citation>
    <scope>NUCLEOTIDE SEQUENCE [LARGE SCALE GENOMIC DNA]</scope>
    <source>
        <strain evidence="2 3">S14-144</strain>
    </source>
</reference>
<evidence type="ECO:0000259" key="1">
    <source>
        <dbReference type="Pfam" id="PF08486"/>
    </source>
</evidence>
<dbReference type="NCBIfam" id="TIGR02669">
    <property type="entry name" value="SpoIID_LytB"/>
    <property type="match status" value="1"/>
</dbReference>
<dbReference type="OrthoDB" id="9773852at2"/>